<dbReference type="GO" id="GO:0000976">
    <property type="term" value="F:transcription cis-regulatory region binding"/>
    <property type="evidence" value="ECO:0007669"/>
    <property type="project" value="TreeGrafter"/>
</dbReference>
<dbReference type="InterPro" id="IPR032687">
    <property type="entry name" value="AraC-type_N"/>
</dbReference>
<dbReference type="InterPro" id="IPR009057">
    <property type="entry name" value="Homeodomain-like_sf"/>
</dbReference>
<dbReference type="GO" id="GO:0005829">
    <property type="term" value="C:cytosol"/>
    <property type="evidence" value="ECO:0007669"/>
    <property type="project" value="TreeGrafter"/>
</dbReference>
<dbReference type="SMART" id="SM00342">
    <property type="entry name" value="HTH_ARAC"/>
    <property type="match status" value="1"/>
</dbReference>
<dbReference type="InterPro" id="IPR018060">
    <property type="entry name" value="HTH_AraC"/>
</dbReference>
<dbReference type="GO" id="GO:0003700">
    <property type="term" value="F:DNA-binding transcription factor activity"/>
    <property type="evidence" value="ECO:0007669"/>
    <property type="project" value="InterPro"/>
</dbReference>
<keyword evidence="1" id="KW-0805">Transcription regulation</keyword>
<dbReference type="PRINTS" id="PR00032">
    <property type="entry name" value="HTHARAC"/>
</dbReference>
<evidence type="ECO:0000256" key="3">
    <source>
        <dbReference type="ARBA" id="ARBA00023163"/>
    </source>
</evidence>
<keyword evidence="2" id="KW-0238">DNA-binding</keyword>
<evidence type="ECO:0000256" key="2">
    <source>
        <dbReference type="ARBA" id="ARBA00023125"/>
    </source>
</evidence>
<dbReference type="RefSeq" id="WP_033094780.1">
    <property type="nucleotide sequence ID" value="NZ_JQED01000042.1"/>
</dbReference>
<gene>
    <name evidence="5" type="ORF">ND2E_0182</name>
</gene>
<dbReference type="AlphaFoldDB" id="A0A099KDP5"/>
<name>A0A099KDP5_COLPS</name>
<dbReference type="Gene3D" id="1.10.10.60">
    <property type="entry name" value="Homeodomain-like"/>
    <property type="match status" value="1"/>
</dbReference>
<evidence type="ECO:0000256" key="1">
    <source>
        <dbReference type="ARBA" id="ARBA00023015"/>
    </source>
</evidence>
<keyword evidence="3" id="KW-0804">Transcription</keyword>
<dbReference type="PATRIC" id="fig|28229.4.peg.3122"/>
<dbReference type="EMBL" id="JQED01000042">
    <property type="protein sequence ID" value="KGJ88889.1"/>
    <property type="molecule type" value="Genomic_DNA"/>
</dbReference>
<dbReference type="PANTHER" id="PTHR47894">
    <property type="entry name" value="HTH-TYPE TRANSCRIPTIONAL REGULATOR GADX"/>
    <property type="match status" value="1"/>
</dbReference>
<dbReference type="Pfam" id="PF12625">
    <property type="entry name" value="Arabinose_bd"/>
    <property type="match status" value="1"/>
</dbReference>
<comment type="caution">
    <text evidence="5">The sequence shown here is derived from an EMBL/GenBank/DDBJ whole genome shotgun (WGS) entry which is preliminary data.</text>
</comment>
<dbReference type="PANTHER" id="PTHR47894:SF1">
    <property type="entry name" value="HTH-TYPE TRANSCRIPTIONAL REGULATOR VQSM"/>
    <property type="match status" value="1"/>
</dbReference>
<accession>A0A099KDP5</accession>
<evidence type="ECO:0000259" key="4">
    <source>
        <dbReference type="PROSITE" id="PS01124"/>
    </source>
</evidence>
<proteinExistence type="predicted"/>
<reference evidence="5 6" key="1">
    <citation type="submission" date="2014-08" db="EMBL/GenBank/DDBJ databases">
        <title>Genomic and Phenotypic Diversity of Colwellia psychrerythraea strains from Disparate Marine Basins.</title>
        <authorList>
            <person name="Techtmann S.M."/>
            <person name="Stelling S.C."/>
            <person name="Utturkar S.M."/>
            <person name="Alshibli N."/>
            <person name="Harris A."/>
            <person name="Brown S.D."/>
            <person name="Hazen T.C."/>
        </authorList>
    </citation>
    <scope>NUCLEOTIDE SEQUENCE [LARGE SCALE GENOMIC DNA]</scope>
    <source>
        <strain evidence="5 6">ND2E</strain>
    </source>
</reference>
<sequence>MNQNDISAATGELFATNIFVRDFCFLGESIGLAREEFAKRIGLSLKSIEDPQVVISKHYIVKGYTIILEYADDEFLGAGTAKLPRGSVDLMVKSACTEQTLAQAIKAIEQVIRISQSPVNSTTIIEGSLVRWRFVPKVTDRRFSLLISALCTCMGHKVLSTLIKKEIPLKYSHFIEDKPKNISDYQFLFACPVKFNQQHCELAFDIKWLKQPIKCNYQEVKSYLDIPLSLITYSFQTLGFIRQIKDILSACPYARFPNQLELAEQLGVSVRTMQRKLDAENSNYMQIKDDIRQRKAIFYLEHTDKRLDEVAERCGFSEMASFTRAFIRWTGYSPSKYKK</sequence>
<dbReference type="SUPFAM" id="SSF46689">
    <property type="entry name" value="Homeodomain-like"/>
    <property type="match status" value="1"/>
</dbReference>
<feature type="domain" description="HTH araC/xylS-type" evidence="4">
    <location>
        <begin position="261"/>
        <end position="339"/>
    </location>
</feature>
<dbReference type="Pfam" id="PF12833">
    <property type="entry name" value="HTH_18"/>
    <property type="match status" value="1"/>
</dbReference>
<dbReference type="PROSITE" id="PS01124">
    <property type="entry name" value="HTH_ARAC_FAMILY_2"/>
    <property type="match status" value="1"/>
</dbReference>
<evidence type="ECO:0000313" key="5">
    <source>
        <dbReference type="EMBL" id="KGJ88889.1"/>
    </source>
</evidence>
<dbReference type="InterPro" id="IPR020449">
    <property type="entry name" value="Tscrpt_reg_AraC-type_HTH"/>
</dbReference>
<protein>
    <submittedName>
        <fullName evidence="5">Transcriptional regulator, AraC family</fullName>
    </submittedName>
</protein>
<evidence type="ECO:0000313" key="6">
    <source>
        <dbReference type="Proteomes" id="UP000029843"/>
    </source>
</evidence>
<organism evidence="5 6">
    <name type="scientific">Colwellia psychrerythraea</name>
    <name type="common">Vibrio psychroerythus</name>
    <dbReference type="NCBI Taxonomy" id="28229"/>
    <lineage>
        <taxon>Bacteria</taxon>
        <taxon>Pseudomonadati</taxon>
        <taxon>Pseudomonadota</taxon>
        <taxon>Gammaproteobacteria</taxon>
        <taxon>Alteromonadales</taxon>
        <taxon>Colwelliaceae</taxon>
        <taxon>Colwellia</taxon>
    </lineage>
</organism>
<dbReference type="Proteomes" id="UP000029843">
    <property type="component" value="Unassembled WGS sequence"/>
</dbReference>